<dbReference type="AlphaFoldDB" id="A0A915IWC2"/>
<sequence length="67" mass="7561">MIPEKQQKWWCHRWEKGQTYGGGPVPEASSSQSKLVPATNPILISSTGFLIHRSSLKMMGRKAKQLH</sequence>
<organism evidence="1 2">
    <name type="scientific">Romanomermis culicivorax</name>
    <name type="common">Nematode worm</name>
    <dbReference type="NCBI Taxonomy" id="13658"/>
    <lineage>
        <taxon>Eukaryota</taxon>
        <taxon>Metazoa</taxon>
        <taxon>Ecdysozoa</taxon>
        <taxon>Nematoda</taxon>
        <taxon>Enoplea</taxon>
        <taxon>Dorylaimia</taxon>
        <taxon>Mermithida</taxon>
        <taxon>Mermithoidea</taxon>
        <taxon>Mermithidae</taxon>
        <taxon>Romanomermis</taxon>
    </lineage>
</organism>
<evidence type="ECO:0000313" key="1">
    <source>
        <dbReference type="Proteomes" id="UP000887565"/>
    </source>
</evidence>
<reference evidence="2" key="1">
    <citation type="submission" date="2022-11" db="UniProtKB">
        <authorList>
            <consortium name="WormBaseParasite"/>
        </authorList>
    </citation>
    <scope>IDENTIFICATION</scope>
</reference>
<name>A0A915IWC2_ROMCU</name>
<proteinExistence type="predicted"/>
<dbReference type="WBParaSite" id="nRc.2.0.1.t18086-RA">
    <property type="protein sequence ID" value="nRc.2.0.1.t18086-RA"/>
    <property type="gene ID" value="nRc.2.0.1.g18086"/>
</dbReference>
<keyword evidence="1" id="KW-1185">Reference proteome</keyword>
<dbReference type="Proteomes" id="UP000887565">
    <property type="component" value="Unplaced"/>
</dbReference>
<evidence type="ECO:0000313" key="2">
    <source>
        <dbReference type="WBParaSite" id="nRc.2.0.1.t18086-RA"/>
    </source>
</evidence>
<protein>
    <submittedName>
        <fullName evidence="2">Uncharacterized protein</fullName>
    </submittedName>
</protein>
<accession>A0A915IWC2</accession>